<evidence type="ECO:0008006" key="3">
    <source>
        <dbReference type="Google" id="ProtNLM"/>
    </source>
</evidence>
<name>W2V2B4_9RICK</name>
<gene>
    <name evidence="1" type="ORF">P857_41</name>
</gene>
<organism evidence="1 2">
    <name type="scientific">Candidatus Xenolissoclinum pacificiensis L6</name>
    <dbReference type="NCBI Taxonomy" id="1401685"/>
    <lineage>
        <taxon>Bacteria</taxon>
        <taxon>Pseudomonadati</taxon>
        <taxon>Pseudomonadota</taxon>
        <taxon>Alphaproteobacteria</taxon>
        <taxon>Rickettsiales</taxon>
        <taxon>Anaplasmataceae</taxon>
        <taxon>Candidatus Xenolissoclinum</taxon>
    </lineage>
</organism>
<dbReference type="EMBL" id="AXCJ01000002">
    <property type="protein sequence ID" value="ETO91593.1"/>
    <property type="molecule type" value="Genomic_DNA"/>
</dbReference>
<dbReference type="AlphaFoldDB" id="W2V2B4"/>
<accession>W2V2B4</accession>
<evidence type="ECO:0000313" key="1">
    <source>
        <dbReference type="EMBL" id="ETO91593.1"/>
    </source>
</evidence>
<keyword evidence="2" id="KW-1185">Reference proteome</keyword>
<comment type="caution">
    <text evidence="1">The sequence shown here is derived from an EMBL/GenBank/DDBJ whole genome shotgun (WGS) entry which is preliminary data.</text>
</comment>
<dbReference type="Proteomes" id="UP000018951">
    <property type="component" value="Unassembled WGS sequence"/>
</dbReference>
<proteinExistence type="predicted"/>
<reference evidence="1 2" key="1">
    <citation type="journal article" date="2013" name="PLoS ONE">
        <title>Bacterial endosymbiosis in a chordate host: long-term co-evolution and conservation of secondary metabolism.</title>
        <authorList>
            <person name="Kwan J.C."/>
            <person name="Schmidt E.W."/>
        </authorList>
    </citation>
    <scope>NUCLEOTIDE SEQUENCE [LARGE SCALE GENOMIC DNA]</scope>
    <source>
        <strain evidence="2">L6</strain>
    </source>
</reference>
<evidence type="ECO:0000313" key="2">
    <source>
        <dbReference type="Proteomes" id="UP000018951"/>
    </source>
</evidence>
<protein>
    <recommendedName>
        <fullName evidence="3">Transposase DDE domain-containing protein</fullName>
    </recommendedName>
</protein>
<sequence length="77" mass="9547">MYFKKHKENIVWILDTNFRNFAQNQLKQQCRFLLALHKVLARWVVERTFLWLGYFLRLSKENNVMITHYMTLLSRLE</sequence>